<proteinExistence type="predicted"/>
<comment type="caution">
    <text evidence="2">The sequence shown here is derived from an EMBL/GenBank/DDBJ whole genome shotgun (WGS) entry which is preliminary data.</text>
</comment>
<evidence type="ECO:0000313" key="2">
    <source>
        <dbReference type="EMBL" id="KRZ47672.1"/>
    </source>
</evidence>
<reference evidence="2 3" key="1">
    <citation type="submission" date="2015-05" db="EMBL/GenBank/DDBJ databases">
        <title>Evolution of Trichinella species and genotypes.</title>
        <authorList>
            <person name="Korhonen P.K."/>
            <person name="Edoardo P."/>
            <person name="Giuseppe L.R."/>
            <person name="Gasser R.B."/>
        </authorList>
    </citation>
    <scope>NUCLEOTIDE SEQUENCE [LARGE SCALE GENOMIC DNA]</scope>
    <source>
        <strain evidence="2">ISS10</strain>
    </source>
</reference>
<dbReference type="EMBL" id="JYDW01000619">
    <property type="protein sequence ID" value="KRZ47672.1"/>
    <property type="molecule type" value="Genomic_DNA"/>
</dbReference>
<keyword evidence="3" id="KW-1185">Reference proteome</keyword>
<sequence>MATSSSHQLRQQEAWATHTEHSVSTSTRRRMPPTFIRTAGSASVSGRGDRRLALMPLSQARFSDGKRR</sequence>
<dbReference type="OrthoDB" id="10465399at2759"/>
<evidence type="ECO:0000256" key="1">
    <source>
        <dbReference type="SAM" id="MobiDB-lite"/>
    </source>
</evidence>
<feature type="compositionally biased region" description="Polar residues" evidence="1">
    <location>
        <begin position="1"/>
        <end position="11"/>
    </location>
</feature>
<name>A0A0V1KK56_9BILA</name>
<protein>
    <submittedName>
        <fullName evidence="2">Uncharacterized protein</fullName>
    </submittedName>
</protein>
<gene>
    <name evidence="2" type="ORF">T02_7779</name>
</gene>
<organism evidence="2 3">
    <name type="scientific">Trichinella nativa</name>
    <dbReference type="NCBI Taxonomy" id="6335"/>
    <lineage>
        <taxon>Eukaryota</taxon>
        <taxon>Metazoa</taxon>
        <taxon>Ecdysozoa</taxon>
        <taxon>Nematoda</taxon>
        <taxon>Enoplea</taxon>
        <taxon>Dorylaimia</taxon>
        <taxon>Trichinellida</taxon>
        <taxon>Trichinellidae</taxon>
        <taxon>Trichinella</taxon>
    </lineage>
</organism>
<dbReference type="Proteomes" id="UP000054721">
    <property type="component" value="Unassembled WGS sequence"/>
</dbReference>
<evidence type="ECO:0000313" key="3">
    <source>
        <dbReference type="Proteomes" id="UP000054721"/>
    </source>
</evidence>
<dbReference type="AlphaFoldDB" id="A0A0V1KK56"/>
<accession>A0A0V1KK56</accession>
<feature type="region of interest" description="Disordered" evidence="1">
    <location>
        <begin position="1"/>
        <end position="68"/>
    </location>
</feature>